<dbReference type="SUPFAM" id="SSF46785">
    <property type="entry name" value="Winged helix' DNA-binding domain"/>
    <property type="match status" value="1"/>
</dbReference>
<dbReference type="CDD" id="cd00090">
    <property type="entry name" value="HTH_ARSR"/>
    <property type="match status" value="1"/>
</dbReference>
<dbReference type="InterPro" id="IPR036388">
    <property type="entry name" value="WH-like_DNA-bd_sf"/>
</dbReference>
<dbReference type="Proteomes" id="UP000000602">
    <property type="component" value="Chromosome"/>
</dbReference>
<evidence type="ECO:0000256" key="1">
    <source>
        <dbReference type="ARBA" id="ARBA00023015"/>
    </source>
</evidence>
<keyword evidence="6" id="KW-1185">Reference proteome</keyword>
<keyword evidence="3" id="KW-0804">Transcription</keyword>
<dbReference type="PROSITE" id="PS50987">
    <property type="entry name" value="HTH_ARSR_2"/>
    <property type="match status" value="1"/>
</dbReference>
<proteinExistence type="predicted"/>
<dbReference type="PANTHER" id="PTHR43132:SF2">
    <property type="entry name" value="ARSENICAL RESISTANCE OPERON REPRESSOR ARSR-RELATED"/>
    <property type="match status" value="1"/>
</dbReference>
<gene>
    <name evidence="5" type="ordered locus">DP0824</name>
</gene>
<evidence type="ECO:0000259" key="4">
    <source>
        <dbReference type="PROSITE" id="PS50987"/>
    </source>
</evidence>
<dbReference type="AlphaFoldDB" id="Q6AQ20"/>
<dbReference type="InterPro" id="IPR036390">
    <property type="entry name" value="WH_DNA-bd_sf"/>
</dbReference>
<dbReference type="InterPro" id="IPR001845">
    <property type="entry name" value="HTH_ArsR_DNA-bd_dom"/>
</dbReference>
<name>Q6AQ20_DESPS</name>
<keyword evidence="1" id="KW-0805">Transcription regulation</keyword>
<evidence type="ECO:0000313" key="6">
    <source>
        <dbReference type="Proteomes" id="UP000000602"/>
    </source>
</evidence>
<dbReference type="SMART" id="SM00418">
    <property type="entry name" value="HTH_ARSR"/>
    <property type="match status" value="1"/>
</dbReference>
<dbReference type="NCBIfam" id="NF033788">
    <property type="entry name" value="HTH_metalloreg"/>
    <property type="match status" value="1"/>
</dbReference>
<evidence type="ECO:0000313" key="5">
    <source>
        <dbReference type="EMBL" id="CAG35553.1"/>
    </source>
</evidence>
<dbReference type="InterPro" id="IPR051011">
    <property type="entry name" value="Metal_resp_trans_reg"/>
</dbReference>
<dbReference type="KEGG" id="dps:DP0824"/>
<dbReference type="HOGENOM" id="CLU_097806_6_4_7"/>
<keyword evidence="2" id="KW-0238">DNA-binding</keyword>
<dbReference type="EMBL" id="CR522870">
    <property type="protein sequence ID" value="CAG35553.1"/>
    <property type="molecule type" value="Genomic_DNA"/>
</dbReference>
<reference evidence="6" key="1">
    <citation type="journal article" date="2004" name="Environ. Microbiol.">
        <title>The genome of Desulfotalea psychrophila, a sulfate-reducing bacterium from permanently cold Arctic sediments.</title>
        <authorList>
            <person name="Rabus R."/>
            <person name="Ruepp A."/>
            <person name="Frickey T."/>
            <person name="Rattei T."/>
            <person name="Fartmann B."/>
            <person name="Stark M."/>
            <person name="Bauer M."/>
            <person name="Zibat A."/>
            <person name="Lombardot T."/>
            <person name="Becker I."/>
            <person name="Amann J."/>
            <person name="Gellner K."/>
            <person name="Teeling H."/>
            <person name="Leuschner W.D."/>
            <person name="Gloeckner F.-O."/>
            <person name="Lupas A.N."/>
            <person name="Amann R."/>
            <person name="Klenk H.-P."/>
        </authorList>
    </citation>
    <scope>NUCLEOTIDE SEQUENCE [LARGE SCALE GENOMIC DNA]</scope>
    <source>
        <strain evidence="6">DSM 12343 / LSv54</strain>
    </source>
</reference>
<dbReference type="PRINTS" id="PR00778">
    <property type="entry name" value="HTHARSR"/>
</dbReference>
<evidence type="ECO:0000256" key="3">
    <source>
        <dbReference type="ARBA" id="ARBA00023163"/>
    </source>
</evidence>
<sequence>MLSHPYLATKEIRSYSQKDSQRDRKRWYQAKATLDKKKNNKQNQQFMQDTYLEATSAILKTMGHPIRLKVLYLLLEGECSTGELLAQLQTSHPNLSQHLNILRAQGLVTSKRDHTFIRNSITDKRIRKMLIDLRSFFQPEQTNSK</sequence>
<dbReference type="STRING" id="177439.DP0824"/>
<dbReference type="PANTHER" id="PTHR43132">
    <property type="entry name" value="ARSENICAL RESISTANCE OPERON REPRESSOR ARSR-RELATED"/>
    <property type="match status" value="1"/>
</dbReference>
<dbReference type="GO" id="GO:0003700">
    <property type="term" value="F:DNA-binding transcription factor activity"/>
    <property type="evidence" value="ECO:0007669"/>
    <property type="project" value="InterPro"/>
</dbReference>
<dbReference type="Gene3D" id="1.10.10.10">
    <property type="entry name" value="Winged helix-like DNA-binding domain superfamily/Winged helix DNA-binding domain"/>
    <property type="match status" value="1"/>
</dbReference>
<feature type="domain" description="HTH arsR-type" evidence="4">
    <location>
        <begin position="47"/>
        <end position="141"/>
    </location>
</feature>
<dbReference type="eggNOG" id="COG0640">
    <property type="taxonomic scope" value="Bacteria"/>
</dbReference>
<organism evidence="5 6">
    <name type="scientific">Desulfotalea psychrophila (strain LSv54 / DSM 12343)</name>
    <dbReference type="NCBI Taxonomy" id="177439"/>
    <lineage>
        <taxon>Bacteria</taxon>
        <taxon>Pseudomonadati</taxon>
        <taxon>Thermodesulfobacteriota</taxon>
        <taxon>Desulfobulbia</taxon>
        <taxon>Desulfobulbales</taxon>
        <taxon>Desulfocapsaceae</taxon>
        <taxon>Desulfotalea</taxon>
    </lineage>
</organism>
<dbReference type="Pfam" id="PF01022">
    <property type="entry name" value="HTH_5"/>
    <property type="match status" value="1"/>
</dbReference>
<dbReference type="GO" id="GO:0003677">
    <property type="term" value="F:DNA binding"/>
    <property type="evidence" value="ECO:0007669"/>
    <property type="project" value="UniProtKB-KW"/>
</dbReference>
<evidence type="ECO:0000256" key="2">
    <source>
        <dbReference type="ARBA" id="ARBA00023125"/>
    </source>
</evidence>
<protein>
    <submittedName>
        <fullName evidence="5">Related to transcription regulator</fullName>
    </submittedName>
</protein>
<dbReference type="OrthoDB" id="9800049at2"/>
<accession>Q6AQ20</accession>
<dbReference type="InterPro" id="IPR011991">
    <property type="entry name" value="ArsR-like_HTH"/>
</dbReference>